<reference evidence="4 5" key="1">
    <citation type="submission" date="2014-04" db="EMBL/GenBank/DDBJ databases">
        <title>Aquimarina sp. 22II-S11-z7 Genome Sequencing.</title>
        <authorList>
            <person name="Lai Q."/>
        </authorList>
    </citation>
    <scope>NUCLEOTIDE SEQUENCE [LARGE SCALE GENOMIC DNA]</scope>
    <source>
        <strain evidence="4 5">22II-S11-z7</strain>
    </source>
</reference>
<dbReference type="OrthoDB" id="9785164at2"/>
<evidence type="ECO:0000256" key="1">
    <source>
        <dbReference type="ARBA" id="ARBA00023125"/>
    </source>
</evidence>
<keyword evidence="5" id="KW-1185">Reference proteome</keyword>
<dbReference type="eggNOG" id="COG1309">
    <property type="taxonomic scope" value="Bacteria"/>
</dbReference>
<dbReference type="SUPFAM" id="SSF46689">
    <property type="entry name" value="Homeodomain-like"/>
    <property type="match status" value="1"/>
</dbReference>
<dbReference type="PROSITE" id="PS50977">
    <property type="entry name" value="HTH_TETR_2"/>
    <property type="match status" value="1"/>
</dbReference>
<dbReference type="PRINTS" id="PR00455">
    <property type="entry name" value="HTHTETR"/>
</dbReference>
<protein>
    <recommendedName>
        <fullName evidence="3">HTH tetR-type domain-containing protein</fullName>
    </recommendedName>
</protein>
<name>A0A023BWF1_9FLAO</name>
<dbReference type="InterPro" id="IPR025722">
    <property type="entry name" value="TetR"/>
</dbReference>
<accession>A0A023BWF1</accession>
<comment type="caution">
    <text evidence="4">The sequence shown here is derived from an EMBL/GenBank/DDBJ whole genome shotgun (WGS) entry which is preliminary data.</text>
</comment>
<dbReference type="AlphaFoldDB" id="A0A023BWF1"/>
<dbReference type="InterPro" id="IPR001647">
    <property type="entry name" value="HTH_TetR"/>
</dbReference>
<proteinExistence type="predicted"/>
<dbReference type="Pfam" id="PF00440">
    <property type="entry name" value="TetR_N"/>
    <property type="match status" value="1"/>
</dbReference>
<dbReference type="Proteomes" id="UP000023541">
    <property type="component" value="Unassembled WGS sequence"/>
</dbReference>
<dbReference type="STRING" id="1317122.ATO12_15575"/>
<dbReference type="InterPro" id="IPR009057">
    <property type="entry name" value="Homeodomain-like_sf"/>
</dbReference>
<gene>
    <name evidence="4" type="ORF">ATO12_15575</name>
</gene>
<evidence type="ECO:0000313" key="5">
    <source>
        <dbReference type="Proteomes" id="UP000023541"/>
    </source>
</evidence>
<evidence type="ECO:0000313" key="4">
    <source>
        <dbReference type="EMBL" id="EZH74284.1"/>
    </source>
</evidence>
<evidence type="ECO:0000259" key="3">
    <source>
        <dbReference type="PROSITE" id="PS50977"/>
    </source>
</evidence>
<dbReference type="Pfam" id="PF13972">
    <property type="entry name" value="TetR"/>
    <property type="match status" value="1"/>
</dbReference>
<evidence type="ECO:0000256" key="2">
    <source>
        <dbReference type="PROSITE-ProRule" id="PRU00335"/>
    </source>
</evidence>
<dbReference type="EMBL" id="AQRA01000004">
    <property type="protein sequence ID" value="EZH74284.1"/>
    <property type="molecule type" value="Genomic_DNA"/>
</dbReference>
<sequence length="207" mass="24363">MNATKQKILIKSLDLFNDSGISNVSLRAIADKAGISVGNLQYHFKKREDIIEALYFELVEKIDSILFIKTDDLLQSFLNISVEIVTILYEYHFFLLDFITITRRNYKIKRHYSELSKRREIEFIKIVDVLIKNGVFREELLKNEYHSLFKRIEVISNFWFSSILIQADVLSKESIKQYSLLISQSIYPYLTDEAKKQYATIFPSQLV</sequence>
<dbReference type="Gene3D" id="1.10.357.10">
    <property type="entry name" value="Tetracycline Repressor, domain 2"/>
    <property type="match status" value="1"/>
</dbReference>
<feature type="domain" description="HTH tetR-type" evidence="3">
    <location>
        <begin position="2"/>
        <end position="62"/>
    </location>
</feature>
<dbReference type="RefSeq" id="WP_051575760.1">
    <property type="nucleotide sequence ID" value="NZ_AQRA01000004.1"/>
</dbReference>
<organism evidence="4 5">
    <name type="scientific">Aquimarina atlantica</name>
    <dbReference type="NCBI Taxonomy" id="1317122"/>
    <lineage>
        <taxon>Bacteria</taxon>
        <taxon>Pseudomonadati</taxon>
        <taxon>Bacteroidota</taxon>
        <taxon>Flavobacteriia</taxon>
        <taxon>Flavobacteriales</taxon>
        <taxon>Flavobacteriaceae</taxon>
        <taxon>Aquimarina</taxon>
    </lineage>
</organism>
<keyword evidence="1 2" id="KW-0238">DNA-binding</keyword>
<feature type="DNA-binding region" description="H-T-H motif" evidence="2">
    <location>
        <begin position="25"/>
        <end position="44"/>
    </location>
</feature>
<dbReference type="GO" id="GO:0003677">
    <property type="term" value="F:DNA binding"/>
    <property type="evidence" value="ECO:0007669"/>
    <property type="project" value="UniProtKB-UniRule"/>
</dbReference>